<dbReference type="SUPFAM" id="SSF57701">
    <property type="entry name" value="Zn2/Cys6 DNA-binding domain"/>
    <property type="match status" value="1"/>
</dbReference>
<dbReference type="InterPro" id="IPR001138">
    <property type="entry name" value="Zn2Cys6_DnaBD"/>
</dbReference>
<gene>
    <name evidence="11" type="ORF">CFAM422_012543</name>
</gene>
<dbReference type="InterPro" id="IPR007219">
    <property type="entry name" value="XnlR_reg_dom"/>
</dbReference>
<evidence type="ECO:0000256" key="2">
    <source>
        <dbReference type="ARBA" id="ARBA00022723"/>
    </source>
</evidence>
<comment type="subcellular location">
    <subcellularLocation>
        <location evidence="1">Nucleus</location>
    </subcellularLocation>
</comment>
<dbReference type="EMBL" id="QLNT01000030">
    <property type="protein sequence ID" value="KAF3056959.1"/>
    <property type="molecule type" value="Genomic_DNA"/>
</dbReference>
<evidence type="ECO:0000259" key="9">
    <source>
        <dbReference type="SMART" id="SM00066"/>
    </source>
</evidence>
<keyword evidence="2" id="KW-0479">Metal-binding</keyword>
<dbReference type="Gene3D" id="4.10.240.10">
    <property type="entry name" value="Zn(2)-C6 fungal-type DNA-binding domain"/>
    <property type="match status" value="1"/>
</dbReference>
<dbReference type="AlphaFoldDB" id="A0A9P4X4L9"/>
<keyword evidence="7" id="KW-0539">Nucleus</keyword>
<evidence type="ECO:0000256" key="6">
    <source>
        <dbReference type="ARBA" id="ARBA00023163"/>
    </source>
</evidence>
<evidence type="ECO:0000256" key="3">
    <source>
        <dbReference type="ARBA" id="ARBA00022833"/>
    </source>
</evidence>
<dbReference type="CDD" id="cd14653">
    <property type="entry name" value="ZIP_Gal4p-like"/>
    <property type="match status" value="1"/>
</dbReference>
<comment type="caution">
    <text evidence="11">The sequence shown here is derived from an EMBL/GenBank/DDBJ whole genome shotgun (WGS) entry which is preliminary data.</text>
</comment>
<dbReference type="GO" id="GO:0005634">
    <property type="term" value="C:nucleus"/>
    <property type="evidence" value="ECO:0007669"/>
    <property type="project" value="UniProtKB-SubCell"/>
</dbReference>
<feature type="region of interest" description="Disordered" evidence="8">
    <location>
        <begin position="1"/>
        <end position="32"/>
    </location>
</feature>
<dbReference type="GO" id="GO:0043565">
    <property type="term" value="F:sequence-specific DNA binding"/>
    <property type="evidence" value="ECO:0007669"/>
    <property type="project" value="TreeGrafter"/>
</dbReference>
<keyword evidence="12" id="KW-1185">Reference proteome</keyword>
<accession>A0A9P4X4L9</accession>
<feature type="domain" description="Xylanolytic transcriptional activator regulatory" evidence="10">
    <location>
        <begin position="330"/>
        <end position="404"/>
    </location>
</feature>
<dbReference type="InterPro" id="IPR036864">
    <property type="entry name" value="Zn2-C6_fun-type_DNA-bd_sf"/>
</dbReference>
<keyword evidence="3" id="KW-0862">Zinc</keyword>
<feature type="compositionally biased region" description="Polar residues" evidence="8">
    <location>
        <begin position="651"/>
        <end position="662"/>
    </location>
</feature>
<evidence type="ECO:0000313" key="11">
    <source>
        <dbReference type="EMBL" id="KAF3056959.1"/>
    </source>
</evidence>
<evidence type="ECO:0000256" key="5">
    <source>
        <dbReference type="ARBA" id="ARBA00023125"/>
    </source>
</evidence>
<dbReference type="CDD" id="cd00067">
    <property type="entry name" value="GAL4"/>
    <property type="match status" value="1"/>
</dbReference>
<dbReference type="PANTHER" id="PTHR47782">
    <property type="entry name" value="ZN(II)2CYS6 TRANSCRIPTION FACTOR (EUROFUNG)-RELATED"/>
    <property type="match status" value="1"/>
</dbReference>
<dbReference type="GO" id="GO:0000981">
    <property type="term" value="F:DNA-binding transcription factor activity, RNA polymerase II-specific"/>
    <property type="evidence" value="ECO:0007669"/>
    <property type="project" value="InterPro"/>
</dbReference>
<name>A0A9P4X4L9_9HYPO</name>
<dbReference type="CDD" id="cd12148">
    <property type="entry name" value="fungal_TF_MHR"/>
    <property type="match status" value="1"/>
</dbReference>
<keyword evidence="5" id="KW-0238">DNA-binding</keyword>
<feature type="region of interest" description="Disordered" evidence="8">
    <location>
        <begin position="108"/>
        <end position="145"/>
    </location>
</feature>
<dbReference type="Proteomes" id="UP000801864">
    <property type="component" value="Unassembled WGS sequence"/>
</dbReference>
<dbReference type="GO" id="GO:0008270">
    <property type="term" value="F:zinc ion binding"/>
    <property type="evidence" value="ECO:0007669"/>
    <property type="project" value="InterPro"/>
</dbReference>
<evidence type="ECO:0000256" key="8">
    <source>
        <dbReference type="SAM" id="MobiDB-lite"/>
    </source>
</evidence>
<protein>
    <submittedName>
        <fullName evidence="11">Positive regulator of purine utilization</fullName>
    </submittedName>
</protein>
<evidence type="ECO:0000259" key="10">
    <source>
        <dbReference type="SMART" id="SM00906"/>
    </source>
</evidence>
<feature type="domain" description="Zn(2)-C6 fungal-type" evidence="9">
    <location>
        <begin position="33"/>
        <end position="85"/>
    </location>
</feature>
<evidence type="ECO:0000256" key="7">
    <source>
        <dbReference type="ARBA" id="ARBA00023242"/>
    </source>
</evidence>
<evidence type="ECO:0000256" key="4">
    <source>
        <dbReference type="ARBA" id="ARBA00023015"/>
    </source>
</evidence>
<feature type="compositionally biased region" description="Polar residues" evidence="8">
    <location>
        <begin position="1"/>
        <end position="11"/>
    </location>
</feature>
<dbReference type="Pfam" id="PF04082">
    <property type="entry name" value="Fungal_trans"/>
    <property type="match status" value="1"/>
</dbReference>
<evidence type="ECO:0000256" key="1">
    <source>
        <dbReference type="ARBA" id="ARBA00004123"/>
    </source>
</evidence>
<organism evidence="11 12">
    <name type="scientific">Trichoderma lentiforme</name>
    <dbReference type="NCBI Taxonomy" id="1567552"/>
    <lineage>
        <taxon>Eukaryota</taxon>
        <taxon>Fungi</taxon>
        <taxon>Dikarya</taxon>
        <taxon>Ascomycota</taxon>
        <taxon>Pezizomycotina</taxon>
        <taxon>Sordariomycetes</taxon>
        <taxon>Hypocreomycetidae</taxon>
        <taxon>Hypocreales</taxon>
        <taxon>Hypocreaceae</taxon>
        <taxon>Trichoderma</taxon>
    </lineage>
</organism>
<dbReference type="GO" id="GO:0045944">
    <property type="term" value="P:positive regulation of transcription by RNA polymerase II"/>
    <property type="evidence" value="ECO:0007669"/>
    <property type="project" value="TreeGrafter"/>
</dbReference>
<evidence type="ECO:0000313" key="12">
    <source>
        <dbReference type="Proteomes" id="UP000801864"/>
    </source>
</evidence>
<dbReference type="SMART" id="SM00066">
    <property type="entry name" value="GAL4"/>
    <property type="match status" value="1"/>
</dbReference>
<dbReference type="PANTHER" id="PTHR47782:SF1">
    <property type="entry name" value="PYRIMIDINE PATHWAY REGULATORY PROTEIN 1"/>
    <property type="match status" value="1"/>
</dbReference>
<keyword evidence="6" id="KW-0804">Transcription</keyword>
<reference evidence="11 12" key="1">
    <citation type="submission" date="2018-06" db="EMBL/GenBank/DDBJ databases">
        <title>Genome analysis of cellulolytic fungus Trichoderma lentiforme CFAM-422.</title>
        <authorList>
            <person name="Steindorff A.S."/>
            <person name="Formighieri E.F."/>
            <person name="Midorikawa G.E.O."/>
            <person name="Tamietti M.S."/>
            <person name="Ramos E.Z."/>
            <person name="Silva A.S."/>
            <person name="Bon E.P.S."/>
            <person name="Mendes T.D."/>
            <person name="Damaso M.C.T."/>
            <person name="Favaro L.C.L."/>
        </authorList>
    </citation>
    <scope>NUCLEOTIDE SEQUENCE [LARGE SCALE GENOMIC DNA]</scope>
    <source>
        <strain evidence="11 12">CFAM-422</strain>
    </source>
</reference>
<feature type="region of interest" description="Disordered" evidence="8">
    <location>
        <begin position="623"/>
        <end position="662"/>
    </location>
</feature>
<proteinExistence type="predicted"/>
<dbReference type="InterPro" id="IPR052202">
    <property type="entry name" value="Yeast_MetPath_Reg"/>
</dbReference>
<dbReference type="SMART" id="SM00906">
    <property type="entry name" value="Fungal_trans"/>
    <property type="match status" value="1"/>
</dbReference>
<dbReference type="GO" id="GO:0006351">
    <property type="term" value="P:DNA-templated transcription"/>
    <property type="evidence" value="ECO:0007669"/>
    <property type="project" value="InterPro"/>
</dbReference>
<keyword evidence="4" id="KW-0805">Transcription regulation</keyword>
<sequence>MEPKTSPSSSNPDRDSQPANFAPQPHRRARTRARISAACVRCQKRKIRASTPSPLDCDGVLPSCSGCQKAGVRCVDGGTSREIPRNYLTELESRVAWLESVVRERCPDVDLTTGPGRPSRAHSSAVERGQRQGSSDSPEETSPHELTEQIGLISISGGSDLRYLGPSSGLFFTKFVLAGLAHVADIETVNLRGNGCDDDDVFLPGDLVDLQAKDFPNDKRQTMFLTQIYFDSVHLQFPFLHEPSHHAILHKLYNGETLDALEEFQAFMVLAVGATIYGRRSRRHMLGEGYYASALQRLDTVFRTPSLATVQCLLLLEMYTLHDPSSGLNLWTLHYHSLASCLELGLHRDVRNPRHFNPLQVELRTRIFWCTYTMNRQLCTIMGRPLGFFDEQCDLRLPMDVNDEDLTEEGVRPSTKPPGSFTTMSSAIHLFKWARFSSEIKTVLFCTDRNYPPYMTPAINDVTAWRTDMISRLRKWRQDIPRHAEGERTFYLIDLCEIRYHELMMLMLRPNPLFKQPSKAALGECFTSAITCSKLYAKLYADNQLRYGWLTVHSLFLCIMTIFYCVWTPEGIADQVNFDCLTTSLKAASDVLSATGEYWPEAKRSRDVLDRIFTATMRRFSPRPEYPKLQPLINSSDPQPGSGPASVGMTDGTSISSQAGSSTYGDNVVASGDGLLPSADGIVSSGVDHGEADLHLGLSMPDGSPAMNAEFPYPSTTLDSFMSTDWLSYFMNAEDFGGMNLDTGFGGLGGLGGMGGFGGMEMTGTDIPGWYQGDMSVLR</sequence>